<dbReference type="GO" id="GO:0005615">
    <property type="term" value="C:extracellular space"/>
    <property type="evidence" value="ECO:0007669"/>
    <property type="project" value="TreeGrafter"/>
</dbReference>
<dbReference type="InterPro" id="IPR036438">
    <property type="entry name" value="Insulin-like_sf"/>
</dbReference>
<dbReference type="CTD" id="3640"/>
<dbReference type="GeneID" id="101034392"/>
<evidence type="ECO:0000313" key="16">
    <source>
        <dbReference type="Proteomes" id="UP000233220"/>
    </source>
</evidence>
<comment type="similarity">
    <text evidence="2 12">Belongs to the insulin family.</text>
</comment>
<dbReference type="InterPro" id="IPR016179">
    <property type="entry name" value="Insulin-like"/>
</dbReference>
<evidence type="ECO:0000256" key="1">
    <source>
        <dbReference type="ARBA" id="ARBA00004613"/>
    </source>
</evidence>
<keyword evidence="16" id="KW-1185">Reference proteome</keyword>
<keyword evidence="5 12" id="KW-0964">Secreted</keyword>
<dbReference type="GO" id="GO:0090303">
    <property type="term" value="P:positive regulation of wound healing"/>
    <property type="evidence" value="ECO:0007669"/>
    <property type="project" value="Ensembl"/>
</dbReference>
<dbReference type="Proteomes" id="UP000233220">
    <property type="component" value="Unplaced"/>
</dbReference>
<dbReference type="GO" id="GO:0002020">
    <property type="term" value="F:protease binding"/>
    <property type="evidence" value="ECO:0007669"/>
    <property type="project" value="Ensembl"/>
</dbReference>
<feature type="domain" description="Insulin-like" evidence="14">
    <location>
        <begin position="31"/>
        <end position="130"/>
    </location>
</feature>
<keyword evidence="8" id="KW-1015">Disulfide bond</keyword>
<organism evidence="15 16">
    <name type="scientific">Saimiri boliviensis boliviensis</name>
    <name type="common">Bolivian squirrel monkey</name>
    <dbReference type="NCBI Taxonomy" id="39432"/>
    <lineage>
        <taxon>Eukaryota</taxon>
        <taxon>Metazoa</taxon>
        <taxon>Chordata</taxon>
        <taxon>Craniata</taxon>
        <taxon>Vertebrata</taxon>
        <taxon>Euteleostomi</taxon>
        <taxon>Mammalia</taxon>
        <taxon>Eutheria</taxon>
        <taxon>Euarchontoglires</taxon>
        <taxon>Primates</taxon>
        <taxon>Haplorrhini</taxon>
        <taxon>Platyrrhini</taxon>
        <taxon>Cebidae</taxon>
        <taxon>Saimiriinae</taxon>
        <taxon>Saimiri</taxon>
    </lineage>
</organism>
<dbReference type="Ensembl" id="ENSSBOT00000039594.1">
    <property type="protein sequence ID" value="ENSSBOP00000022743.1"/>
    <property type="gene ID" value="ENSSBOG00000027898.1"/>
</dbReference>
<evidence type="ECO:0000256" key="3">
    <source>
        <dbReference type="ARBA" id="ARBA00011207"/>
    </source>
</evidence>
<sequence>MDPRLPAWALVLLGPALVFALGPAPTPEMREKLCGHHFVRALVRVCGGPRWSAEARRPVAAGDGELLQWLERRHLLYGLVANSEPALGGPGLQPPPQTSHHLRPRRAATSNPARYCCLSGCSQQDLLTLCP</sequence>
<evidence type="ECO:0000256" key="6">
    <source>
        <dbReference type="ARBA" id="ARBA00022685"/>
    </source>
</evidence>
<dbReference type="PANTHER" id="PTHR10423:SF3">
    <property type="entry name" value="INSULIN-LIKE 3"/>
    <property type="match status" value="1"/>
</dbReference>
<dbReference type="PANTHER" id="PTHR10423">
    <property type="entry name" value="INSULIN-LIKE 3"/>
    <property type="match status" value="1"/>
</dbReference>
<dbReference type="GO" id="GO:0010634">
    <property type="term" value="P:positive regulation of epithelial cell migration"/>
    <property type="evidence" value="ECO:0007669"/>
    <property type="project" value="Ensembl"/>
</dbReference>
<comment type="function">
    <text evidence="9">Seems to play a role in testicular function. May be a trophic hormone with a role in testicular descent in fetal life. Is a ligand for LGR8 receptor.</text>
</comment>
<comment type="subunit">
    <text evidence="3">Heterodimer of a B chain and an A chain linked by two disulfide bonds.</text>
</comment>
<dbReference type="AlphaFoldDB" id="A0A2K6TT61"/>
<dbReference type="InterPro" id="IPR022353">
    <property type="entry name" value="Insulin_CS"/>
</dbReference>
<evidence type="ECO:0000313" key="15">
    <source>
        <dbReference type="Ensembl" id="ENSSBOP00000022743.1"/>
    </source>
</evidence>
<dbReference type="OMA" id="NPAHHCC"/>
<dbReference type="Gene3D" id="1.10.100.10">
    <property type="entry name" value="Insulin-like"/>
    <property type="match status" value="1"/>
</dbReference>
<dbReference type="CDD" id="cd04365">
    <property type="entry name" value="IlGF_relaxin_like"/>
    <property type="match status" value="1"/>
</dbReference>
<evidence type="ECO:0000256" key="8">
    <source>
        <dbReference type="ARBA" id="ARBA00023157"/>
    </source>
</evidence>
<feature type="chain" id="PRO_5014333987" description="Insulin-like 3" evidence="13">
    <location>
        <begin position="21"/>
        <end position="131"/>
    </location>
</feature>
<feature type="signal peptide" evidence="13">
    <location>
        <begin position="1"/>
        <end position="20"/>
    </location>
</feature>
<name>A0A2K6TT61_SAIBB</name>
<evidence type="ECO:0000256" key="7">
    <source>
        <dbReference type="ARBA" id="ARBA00022729"/>
    </source>
</evidence>
<evidence type="ECO:0000256" key="11">
    <source>
        <dbReference type="ARBA" id="ARBA00032881"/>
    </source>
</evidence>
<dbReference type="KEGG" id="sbq:101034392"/>
<dbReference type="PROSITE" id="PS00262">
    <property type="entry name" value="INSULIN"/>
    <property type="match status" value="1"/>
</dbReference>
<keyword evidence="7 13" id="KW-0732">Signal</keyword>
<evidence type="ECO:0000256" key="4">
    <source>
        <dbReference type="ARBA" id="ARBA00014427"/>
    </source>
</evidence>
<evidence type="ECO:0000256" key="10">
    <source>
        <dbReference type="ARBA" id="ARBA00032209"/>
    </source>
</evidence>
<protein>
    <recommendedName>
        <fullName evidence="4">Insulin-like 3</fullName>
    </recommendedName>
    <alternativeName>
        <fullName evidence="11">Leydig insulin-like peptide</fullName>
    </alternativeName>
    <alternativeName>
        <fullName evidence="10">Relaxin-like factor</fullName>
    </alternativeName>
</protein>
<dbReference type="GO" id="GO:0007193">
    <property type="term" value="P:adenylate cyclase-inhibiting G protein-coupled receptor signaling pathway"/>
    <property type="evidence" value="ECO:0007669"/>
    <property type="project" value="TreeGrafter"/>
</dbReference>
<gene>
    <name evidence="15" type="primary">INSL3</name>
</gene>
<keyword evidence="6" id="KW-0165">Cleavage on pair of basic residues</keyword>
<dbReference type="GeneTree" id="ENSGT00940000163613"/>
<evidence type="ECO:0000259" key="14">
    <source>
        <dbReference type="SMART" id="SM00078"/>
    </source>
</evidence>
<dbReference type="Pfam" id="PF00049">
    <property type="entry name" value="Insulin"/>
    <property type="match status" value="1"/>
</dbReference>
<dbReference type="GO" id="GO:0001664">
    <property type="term" value="F:G protein-coupled receptor binding"/>
    <property type="evidence" value="ECO:0007669"/>
    <property type="project" value="TreeGrafter"/>
</dbReference>
<comment type="subcellular location">
    <subcellularLocation>
        <location evidence="1 12">Secreted</location>
    </subcellularLocation>
</comment>
<evidence type="ECO:0000256" key="5">
    <source>
        <dbReference type="ARBA" id="ARBA00022525"/>
    </source>
</evidence>
<accession>A0A2K6TT61</accession>
<dbReference type="SUPFAM" id="SSF56994">
    <property type="entry name" value="Insulin-like"/>
    <property type="match status" value="1"/>
</dbReference>
<dbReference type="SMART" id="SM00078">
    <property type="entry name" value="IlGF"/>
    <property type="match status" value="1"/>
</dbReference>
<reference evidence="15" key="2">
    <citation type="submission" date="2025-09" db="UniProtKB">
        <authorList>
            <consortium name="Ensembl"/>
        </authorList>
    </citation>
    <scope>IDENTIFICATION</scope>
</reference>
<dbReference type="STRING" id="39432.ENSSBOP00000022743"/>
<dbReference type="GO" id="GO:0005179">
    <property type="term" value="F:hormone activity"/>
    <property type="evidence" value="ECO:0007669"/>
    <property type="project" value="InterPro"/>
</dbReference>
<evidence type="ECO:0000256" key="2">
    <source>
        <dbReference type="ARBA" id="ARBA00009034"/>
    </source>
</evidence>
<evidence type="ECO:0000256" key="9">
    <source>
        <dbReference type="ARBA" id="ARBA00025288"/>
    </source>
</evidence>
<dbReference type="InterPro" id="IPR043387">
    <property type="entry name" value="INSL3/INSL4"/>
</dbReference>
<evidence type="ECO:0000256" key="12">
    <source>
        <dbReference type="RuleBase" id="RU000406"/>
    </source>
</evidence>
<evidence type="ECO:0000256" key="13">
    <source>
        <dbReference type="SAM" id="SignalP"/>
    </source>
</evidence>
<reference evidence="15" key="1">
    <citation type="submission" date="2025-08" db="UniProtKB">
        <authorList>
            <consortium name="Ensembl"/>
        </authorList>
    </citation>
    <scope>IDENTIFICATION</scope>
</reference>
<proteinExistence type="inferred from homology"/>